<name>A0A2G8LJM3_STIJA</name>
<dbReference type="SUPFAM" id="SSF68906">
    <property type="entry name" value="SAP domain"/>
    <property type="match status" value="1"/>
</dbReference>
<dbReference type="InterPro" id="IPR003034">
    <property type="entry name" value="SAP_dom"/>
</dbReference>
<dbReference type="AlphaFoldDB" id="A0A2G8LJM3"/>
<protein>
    <recommendedName>
        <fullName evidence="1">SAP domain-containing protein</fullName>
    </recommendedName>
</protein>
<dbReference type="Proteomes" id="UP000230750">
    <property type="component" value="Unassembled WGS sequence"/>
</dbReference>
<dbReference type="SMART" id="SM00513">
    <property type="entry name" value="SAP"/>
    <property type="match status" value="1"/>
</dbReference>
<reference evidence="2 3" key="1">
    <citation type="journal article" date="2017" name="PLoS Biol.">
        <title>The sea cucumber genome provides insights into morphological evolution and visceral regeneration.</title>
        <authorList>
            <person name="Zhang X."/>
            <person name="Sun L."/>
            <person name="Yuan J."/>
            <person name="Sun Y."/>
            <person name="Gao Y."/>
            <person name="Zhang L."/>
            <person name="Li S."/>
            <person name="Dai H."/>
            <person name="Hamel J.F."/>
            <person name="Liu C."/>
            <person name="Yu Y."/>
            <person name="Liu S."/>
            <person name="Lin W."/>
            <person name="Guo K."/>
            <person name="Jin S."/>
            <person name="Xu P."/>
            <person name="Storey K.B."/>
            <person name="Huan P."/>
            <person name="Zhang T."/>
            <person name="Zhou Y."/>
            <person name="Zhang J."/>
            <person name="Lin C."/>
            <person name="Li X."/>
            <person name="Xing L."/>
            <person name="Huo D."/>
            <person name="Sun M."/>
            <person name="Wang L."/>
            <person name="Mercier A."/>
            <person name="Li F."/>
            <person name="Yang H."/>
            <person name="Xiang J."/>
        </authorList>
    </citation>
    <scope>NUCLEOTIDE SEQUENCE [LARGE SCALE GENOMIC DNA]</scope>
    <source>
        <strain evidence="2">Shaxun</strain>
        <tissue evidence="2">Muscle</tissue>
    </source>
</reference>
<dbReference type="OrthoDB" id="5837849at2759"/>
<sequence>MPRSRRCRKLSVFDTNIEVTIGYHSGICLGIFLQDSDHAPSIFVQLPVNKETDHVIFPVARRMKNENDSNVAELEKLKVVDLRAKLSKLGISTSGRKAELIEKVRIYYLEQEEEAAAQEQDGGPPNLPPTPAQILQADQGMSGPPPLLHMEIPSPPPMSPEQLLVQEEMIEREKQRIFQQQQHVIQKRQEDQKRMEEEKMQKVLQQQQMLAVEELREQSMVSLPPAPPVPPHQIWMR</sequence>
<feature type="domain" description="SAP" evidence="1">
    <location>
        <begin position="74"/>
        <end position="108"/>
    </location>
</feature>
<accession>A0A2G8LJM3</accession>
<dbReference type="InterPro" id="IPR036361">
    <property type="entry name" value="SAP_dom_sf"/>
</dbReference>
<keyword evidence="3" id="KW-1185">Reference proteome</keyword>
<dbReference type="Pfam" id="PF02037">
    <property type="entry name" value="SAP"/>
    <property type="match status" value="1"/>
</dbReference>
<evidence type="ECO:0000259" key="1">
    <source>
        <dbReference type="PROSITE" id="PS50800"/>
    </source>
</evidence>
<proteinExistence type="predicted"/>
<dbReference type="PROSITE" id="PS50800">
    <property type="entry name" value="SAP"/>
    <property type="match status" value="1"/>
</dbReference>
<comment type="caution">
    <text evidence="2">The sequence shown here is derived from an EMBL/GenBank/DDBJ whole genome shotgun (WGS) entry which is preliminary data.</text>
</comment>
<evidence type="ECO:0000313" key="3">
    <source>
        <dbReference type="Proteomes" id="UP000230750"/>
    </source>
</evidence>
<organism evidence="2 3">
    <name type="scientific">Stichopus japonicus</name>
    <name type="common">Sea cucumber</name>
    <dbReference type="NCBI Taxonomy" id="307972"/>
    <lineage>
        <taxon>Eukaryota</taxon>
        <taxon>Metazoa</taxon>
        <taxon>Echinodermata</taxon>
        <taxon>Eleutherozoa</taxon>
        <taxon>Echinozoa</taxon>
        <taxon>Holothuroidea</taxon>
        <taxon>Aspidochirotacea</taxon>
        <taxon>Aspidochirotida</taxon>
        <taxon>Stichopodidae</taxon>
        <taxon>Apostichopus</taxon>
    </lineage>
</organism>
<dbReference type="STRING" id="307972.A0A2G8LJM3"/>
<dbReference type="EMBL" id="MRZV01000056">
    <property type="protein sequence ID" value="PIK60456.1"/>
    <property type="molecule type" value="Genomic_DNA"/>
</dbReference>
<gene>
    <name evidence="2" type="ORF">BSL78_02637</name>
</gene>
<dbReference type="Gene3D" id="1.10.720.30">
    <property type="entry name" value="SAP domain"/>
    <property type="match status" value="1"/>
</dbReference>
<evidence type="ECO:0000313" key="2">
    <source>
        <dbReference type="EMBL" id="PIK60456.1"/>
    </source>
</evidence>